<keyword evidence="2" id="KW-1185">Reference proteome</keyword>
<sequence length="101" mass="11519">MINKQKRTRRRKQTSLTKAHFLTRIPLSLIEMLNIPTTTQETKDAPPITVLKPMSWVPLPLKETRVAKTSLAPFPRERRVTPAIVGESLSNLDKCSREGQK</sequence>
<reference evidence="1 2" key="1">
    <citation type="journal article" date="2023" name="Life. Sci Alliance">
        <title>Evolutionary insights into 3D genome organization and epigenetic landscape of Vigna mungo.</title>
        <authorList>
            <person name="Junaid A."/>
            <person name="Singh B."/>
            <person name="Bhatia S."/>
        </authorList>
    </citation>
    <scope>NUCLEOTIDE SEQUENCE [LARGE SCALE GENOMIC DNA]</scope>
    <source>
        <strain evidence="1">Urdbean</strain>
    </source>
</reference>
<name>A0AAQ3NC01_VIGMU</name>
<protein>
    <submittedName>
        <fullName evidence="1">Uncharacterized protein</fullName>
    </submittedName>
</protein>
<accession>A0AAQ3NC01</accession>
<organism evidence="1 2">
    <name type="scientific">Vigna mungo</name>
    <name type="common">Black gram</name>
    <name type="synonym">Phaseolus mungo</name>
    <dbReference type="NCBI Taxonomy" id="3915"/>
    <lineage>
        <taxon>Eukaryota</taxon>
        <taxon>Viridiplantae</taxon>
        <taxon>Streptophyta</taxon>
        <taxon>Embryophyta</taxon>
        <taxon>Tracheophyta</taxon>
        <taxon>Spermatophyta</taxon>
        <taxon>Magnoliopsida</taxon>
        <taxon>eudicotyledons</taxon>
        <taxon>Gunneridae</taxon>
        <taxon>Pentapetalae</taxon>
        <taxon>rosids</taxon>
        <taxon>fabids</taxon>
        <taxon>Fabales</taxon>
        <taxon>Fabaceae</taxon>
        <taxon>Papilionoideae</taxon>
        <taxon>50 kb inversion clade</taxon>
        <taxon>NPAAA clade</taxon>
        <taxon>indigoferoid/millettioid clade</taxon>
        <taxon>Phaseoleae</taxon>
        <taxon>Vigna</taxon>
    </lineage>
</organism>
<evidence type="ECO:0000313" key="2">
    <source>
        <dbReference type="Proteomes" id="UP001374535"/>
    </source>
</evidence>
<gene>
    <name evidence="1" type="ORF">V8G54_020122</name>
</gene>
<dbReference type="AlphaFoldDB" id="A0AAQ3NC01"/>
<evidence type="ECO:0000313" key="1">
    <source>
        <dbReference type="EMBL" id="WVZ06776.1"/>
    </source>
</evidence>
<dbReference type="Proteomes" id="UP001374535">
    <property type="component" value="Chromosome 6"/>
</dbReference>
<proteinExistence type="predicted"/>
<dbReference type="EMBL" id="CP144695">
    <property type="protein sequence ID" value="WVZ06776.1"/>
    <property type="molecule type" value="Genomic_DNA"/>
</dbReference>